<feature type="domain" description="MRH" evidence="6">
    <location>
        <begin position="60"/>
        <end position="203"/>
    </location>
</feature>
<evidence type="ECO:0000256" key="4">
    <source>
        <dbReference type="ARBA" id="ARBA00023157"/>
    </source>
</evidence>
<dbReference type="SUPFAM" id="SSF50911">
    <property type="entry name" value="Mannose 6-phosphate receptor domain"/>
    <property type="match status" value="1"/>
</dbReference>
<name>A0A7S3PR29_9STRA</name>
<keyword evidence="3" id="KW-0256">Endoplasmic reticulum</keyword>
<feature type="signal peptide" evidence="5">
    <location>
        <begin position="1"/>
        <end position="31"/>
    </location>
</feature>
<evidence type="ECO:0000256" key="3">
    <source>
        <dbReference type="ARBA" id="ARBA00022824"/>
    </source>
</evidence>
<reference evidence="7" key="1">
    <citation type="submission" date="2021-01" db="EMBL/GenBank/DDBJ databases">
        <authorList>
            <person name="Corre E."/>
            <person name="Pelletier E."/>
            <person name="Niang G."/>
            <person name="Scheremetjew M."/>
            <person name="Finn R."/>
            <person name="Kale V."/>
            <person name="Holt S."/>
            <person name="Cochrane G."/>
            <person name="Meng A."/>
            <person name="Brown T."/>
            <person name="Cohen L."/>
        </authorList>
    </citation>
    <scope>NUCLEOTIDE SEQUENCE</scope>
    <source>
        <strain evidence="7">GSBS06</strain>
    </source>
</reference>
<evidence type="ECO:0000256" key="5">
    <source>
        <dbReference type="SAM" id="SignalP"/>
    </source>
</evidence>
<keyword evidence="2 5" id="KW-0732">Signal</keyword>
<evidence type="ECO:0000256" key="1">
    <source>
        <dbReference type="ARBA" id="ARBA00004240"/>
    </source>
</evidence>
<keyword evidence="4" id="KW-1015">Disulfide bond</keyword>
<dbReference type="PANTHER" id="PTHR15414">
    <property type="entry name" value="OS-9-RELATED"/>
    <property type="match status" value="1"/>
</dbReference>
<dbReference type="Pfam" id="PF13015">
    <property type="entry name" value="PRKCSH_1"/>
    <property type="match status" value="1"/>
</dbReference>
<protein>
    <recommendedName>
        <fullName evidence="6">MRH domain-containing protein</fullName>
    </recommendedName>
</protein>
<dbReference type="InterPro" id="IPR036607">
    <property type="entry name" value="PRKCSH"/>
</dbReference>
<dbReference type="EMBL" id="HBIN01022886">
    <property type="protein sequence ID" value="CAE0447631.1"/>
    <property type="molecule type" value="Transcribed_RNA"/>
</dbReference>
<dbReference type="InterPro" id="IPR045149">
    <property type="entry name" value="OS-9-like"/>
</dbReference>
<sequence>MSVSFLRLWTITAVFHILVLISHEFISVVDGNAILPFFVGPDDDNAAVVNTVLDSSGASVTCEFTYHTLNKKSSLKNKLQNSINPNQQTHHRSMLKDPSAILGKLSGVCTRKTMDYWKYELCFEAKVTQGHGRDSNNLGVYVRMDGNAQVYADGSPCEALQDRVGRTSRVEFVCDKNLRLLSVEEISTCNYRLIVSTPIVCGHPEFSQASEIITEDNKGVEAQSWFLELTEMDGHQVACTVSTESDKPVHFERFELSMYSGSVELMPEMHQCRTRGRVDLNLKEKHYKLQHTDSNTRLTLSNGQHFQGNLDYVYIQAVPYNTGNNY</sequence>
<comment type="subcellular location">
    <subcellularLocation>
        <location evidence="1">Endoplasmic reticulum</location>
    </subcellularLocation>
</comment>
<dbReference type="GO" id="GO:0005788">
    <property type="term" value="C:endoplasmic reticulum lumen"/>
    <property type="evidence" value="ECO:0007669"/>
    <property type="project" value="TreeGrafter"/>
</dbReference>
<dbReference type="InterPro" id="IPR044865">
    <property type="entry name" value="MRH_dom"/>
</dbReference>
<dbReference type="PROSITE" id="PS51914">
    <property type="entry name" value="MRH"/>
    <property type="match status" value="1"/>
</dbReference>
<dbReference type="Gene3D" id="2.70.130.10">
    <property type="entry name" value="Mannose-6-phosphate receptor binding domain"/>
    <property type="match status" value="1"/>
</dbReference>
<dbReference type="PANTHER" id="PTHR15414:SF0">
    <property type="entry name" value="ENDOPLASMIC RETICULUM LECTIN 1"/>
    <property type="match status" value="1"/>
</dbReference>
<dbReference type="InterPro" id="IPR009011">
    <property type="entry name" value="Man6P_isomerase_rcpt-bd_dom_sf"/>
</dbReference>
<feature type="chain" id="PRO_5031529458" description="MRH domain-containing protein" evidence="5">
    <location>
        <begin position="32"/>
        <end position="326"/>
    </location>
</feature>
<proteinExistence type="predicted"/>
<dbReference type="GO" id="GO:0030970">
    <property type="term" value="P:retrograde protein transport, ER to cytosol"/>
    <property type="evidence" value="ECO:0007669"/>
    <property type="project" value="TreeGrafter"/>
</dbReference>
<organism evidence="7">
    <name type="scientific">Aplanochytrium stocchinoi</name>
    <dbReference type="NCBI Taxonomy" id="215587"/>
    <lineage>
        <taxon>Eukaryota</taxon>
        <taxon>Sar</taxon>
        <taxon>Stramenopiles</taxon>
        <taxon>Bigyra</taxon>
        <taxon>Labyrinthulomycetes</taxon>
        <taxon>Thraustochytrida</taxon>
        <taxon>Thraustochytriidae</taxon>
        <taxon>Aplanochytrium</taxon>
    </lineage>
</organism>
<evidence type="ECO:0000259" key="6">
    <source>
        <dbReference type="PROSITE" id="PS51914"/>
    </source>
</evidence>
<dbReference type="AlphaFoldDB" id="A0A7S3PR29"/>
<accession>A0A7S3PR29</accession>
<evidence type="ECO:0000256" key="2">
    <source>
        <dbReference type="ARBA" id="ARBA00022729"/>
    </source>
</evidence>
<gene>
    <name evidence="7" type="ORF">ASTO00021_LOCUS17600</name>
</gene>
<dbReference type="GO" id="GO:0030968">
    <property type="term" value="P:endoplasmic reticulum unfolded protein response"/>
    <property type="evidence" value="ECO:0007669"/>
    <property type="project" value="InterPro"/>
</dbReference>
<evidence type="ECO:0000313" key="7">
    <source>
        <dbReference type="EMBL" id="CAE0447631.1"/>
    </source>
</evidence>